<dbReference type="EnsemblMetazoa" id="HelroT165800">
    <property type="protein sequence ID" value="HelroP165800"/>
    <property type="gene ID" value="HelroG165800"/>
</dbReference>
<dbReference type="PANTHER" id="PTHR46160">
    <property type="entry name" value="ALPHA-TECTORIN-RELATED"/>
    <property type="match status" value="1"/>
</dbReference>
<dbReference type="InterPro" id="IPR001846">
    <property type="entry name" value="VWF_type-D"/>
</dbReference>
<dbReference type="InterPro" id="IPR052749">
    <property type="entry name" value="Alpha-tectorin"/>
</dbReference>
<reference evidence="3" key="3">
    <citation type="submission" date="2015-06" db="UniProtKB">
        <authorList>
            <consortium name="EnsemblMetazoa"/>
        </authorList>
    </citation>
    <scope>IDENTIFICATION</scope>
</reference>
<dbReference type="HOGENOM" id="CLU_1099529_0_0_1"/>
<dbReference type="AlphaFoldDB" id="T1EXA9"/>
<dbReference type="GeneID" id="20201209"/>
<accession>T1EXA9</accession>
<proteinExistence type="predicted"/>
<dbReference type="InParanoid" id="T1EXA9"/>
<dbReference type="CTD" id="20201209"/>
<dbReference type="EMBL" id="KB097700">
    <property type="protein sequence ID" value="ESN91733.1"/>
    <property type="molecule type" value="Genomic_DNA"/>
</dbReference>
<dbReference type="STRING" id="6412.T1EXA9"/>
<name>T1EXA9_HELRO</name>
<dbReference type="Pfam" id="PF00094">
    <property type="entry name" value="VWD"/>
    <property type="match status" value="1"/>
</dbReference>
<dbReference type="KEGG" id="hro:HELRODRAFT_165800"/>
<protein>
    <recommendedName>
        <fullName evidence="1">VWFD domain-containing protein</fullName>
    </recommendedName>
</protein>
<reference evidence="4" key="1">
    <citation type="submission" date="2012-12" db="EMBL/GenBank/DDBJ databases">
        <authorList>
            <person name="Hellsten U."/>
            <person name="Grimwood J."/>
            <person name="Chapman J.A."/>
            <person name="Shapiro H."/>
            <person name="Aerts A."/>
            <person name="Otillar R.P."/>
            <person name="Terry A.Y."/>
            <person name="Boore J.L."/>
            <person name="Simakov O."/>
            <person name="Marletaz F."/>
            <person name="Cho S.-J."/>
            <person name="Edsinger-Gonzales E."/>
            <person name="Havlak P."/>
            <person name="Kuo D.-H."/>
            <person name="Larsson T."/>
            <person name="Lv J."/>
            <person name="Arendt D."/>
            <person name="Savage R."/>
            <person name="Osoegawa K."/>
            <person name="de Jong P."/>
            <person name="Lindberg D.R."/>
            <person name="Seaver E.C."/>
            <person name="Weisblat D.A."/>
            <person name="Putnam N.H."/>
            <person name="Grigoriev I.V."/>
            <person name="Rokhsar D.S."/>
        </authorList>
    </citation>
    <scope>NUCLEOTIDE SEQUENCE</scope>
</reference>
<evidence type="ECO:0000313" key="3">
    <source>
        <dbReference type="EnsemblMetazoa" id="HelroP165800"/>
    </source>
</evidence>
<dbReference type="EMBL" id="AMQM01002175">
    <property type="status" value="NOT_ANNOTATED_CDS"/>
    <property type="molecule type" value="Genomic_DNA"/>
</dbReference>
<reference evidence="2 4" key="2">
    <citation type="journal article" date="2013" name="Nature">
        <title>Insights into bilaterian evolution from three spiralian genomes.</title>
        <authorList>
            <person name="Simakov O."/>
            <person name="Marletaz F."/>
            <person name="Cho S.J."/>
            <person name="Edsinger-Gonzales E."/>
            <person name="Havlak P."/>
            <person name="Hellsten U."/>
            <person name="Kuo D.H."/>
            <person name="Larsson T."/>
            <person name="Lv J."/>
            <person name="Arendt D."/>
            <person name="Savage R."/>
            <person name="Osoegawa K."/>
            <person name="de Jong P."/>
            <person name="Grimwood J."/>
            <person name="Chapman J.A."/>
            <person name="Shapiro H."/>
            <person name="Aerts A."/>
            <person name="Otillar R.P."/>
            <person name="Terry A.Y."/>
            <person name="Boore J.L."/>
            <person name="Grigoriev I.V."/>
            <person name="Lindberg D.R."/>
            <person name="Seaver E.C."/>
            <person name="Weisblat D.A."/>
            <person name="Putnam N.H."/>
            <person name="Rokhsar D.S."/>
        </authorList>
    </citation>
    <scope>NUCLEOTIDE SEQUENCE</scope>
</reference>
<sequence>MSGFKFTCHTGSFQTGISAVVNSVFQHKKYDGVVYENIWTNYTFPLITADRYDSFYGPAVCTSSGDPRVVTFDGTYYSIYQSGQFVYVKSDDRSVEVHVRHRPCVSNVACVCGVAIREGAVILAADMCTDSFLRYLVYPSTTLPSGYLVQRTSSGDSFELNTPSGKIFGSNAGNMLNIQIFIPSQYRASVDGLCGNYDGKAENDLHYKNKTLIPTRNDLNYVASRDYVDLWRLDHFCDETLVGLMTPKNEPHS</sequence>
<dbReference type="OrthoDB" id="6126170at2759"/>
<organism evidence="3 4">
    <name type="scientific">Helobdella robusta</name>
    <name type="common">Californian leech</name>
    <dbReference type="NCBI Taxonomy" id="6412"/>
    <lineage>
        <taxon>Eukaryota</taxon>
        <taxon>Metazoa</taxon>
        <taxon>Spiralia</taxon>
        <taxon>Lophotrochozoa</taxon>
        <taxon>Annelida</taxon>
        <taxon>Clitellata</taxon>
        <taxon>Hirudinea</taxon>
        <taxon>Rhynchobdellida</taxon>
        <taxon>Glossiphoniidae</taxon>
        <taxon>Helobdella</taxon>
    </lineage>
</organism>
<evidence type="ECO:0000259" key="1">
    <source>
        <dbReference type="PROSITE" id="PS51233"/>
    </source>
</evidence>
<keyword evidence="4" id="KW-1185">Reference proteome</keyword>
<dbReference type="PROSITE" id="PS51233">
    <property type="entry name" value="VWFD"/>
    <property type="match status" value="1"/>
</dbReference>
<dbReference type="RefSeq" id="XP_009030547.1">
    <property type="nucleotide sequence ID" value="XM_009032299.1"/>
</dbReference>
<dbReference type="SMART" id="SM00216">
    <property type="entry name" value="VWD"/>
    <property type="match status" value="1"/>
</dbReference>
<gene>
    <name evidence="3" type="primary">20201209</name>
    <name evidence="2" type="ORF">HELRODRAFT_165800</name>
</gene>
<feature type="domain" description="VWFD" evidence="1">
    <location>
        <begin position="59"/>
        <end position="238"/>
    </location>
</feature>
<dbReference type="Proteomes" id="UP000015101">
    <property type="component" value="Unassembled WGS sequence"/>
</dbReference>
<evidence type="ECO:0000313" key="4">
    <source>
        <dbReference type="Proteomes" id="UP000015101"/>
    </source>
</evidence>
<evidence type="ECO:0000313" key="2">
    <source>
        <dbReference type="EMBL" id="ESN91733.1"/>
    </source>
</evidence>
<dbReference type="PANTHER" id="PTHR46160:SF9">
    <property type="entry name" value="PROTEIN PRY2-RELATED"/>
    <property type="match status" value="1"/>
</dbReference>